<dbReference type="Proteomes" id="UP001221411">
    <property type="component" value="Unassembled WGS sequence"/>
</dbReference>
<feature type="chain" id="PRO_5047060171" evidence="1">
    <location>
        <begin position="21"/>
        <end position="222"/>
    </location>
</feature>
<comment type="caution">
    <text evidence="2">The sequence shown here is derived from an EMBL/GenBank/DDBJ whole genome shotgun (WGS) entry which is preliminary data.</text>
</comment>
<reference evidence="2 3" key="1">
    <citation type="submission" date="2022-11" db="EMBL/GenBank/DDBJ databases">
        <title>Minimal conservation of predation-associated metabolite biosynthetic gene clusters underscores biosynthetic potential of Myxococcota including descriptions for ten novel species: Archangium lansinium sp. nov., Myxococcus landrumus sp. nov., Nannocystis bai.</title>
        <authorList>
            <person name="Ahearne A."/>
            <person name="Stevens C."/>
            <person name="Dowd S."/>
        </authorList>
    </citation>
    <scope>NUCLEOTIDE SEQUENCE [LARGE SCALE GENOMIC DNA]</scope>
    <source>
        <strain evidence="2 3">RJM3</strain>
    </source>
</reference>
<dbReference type="RefSeq" id="WP_271921138.1">
    <property type="nucleotide sequence ID" value="NZ_JAQNDO010000001.1"/>
</dbReference>
<evidence type="ECO:0000313" key="3">
    <source>
        <dbReference type="Proteomes" id="UP001221411"/>
    </source>
</evidence>
<sequence length="222" mass="22272">MLFPIARAFFLVLPILVACSGKVDVDHTSTSTGGGGQGGSGGAGGAGGSGDCPAELPVAGAPCDVPENQPCSYGECCPQMFTCEAGSWVETLVACEAPLPCPASPPLDGAACAGPCGQTSPCTYACEAGGASFTVTCGDDNLWHSDMPTLCQGAMTCGDMLQCLEGYICVTKQAFVATYECALDPCGPEPLSCACAESLCGDSFACIQASGKNVLCECPNCK</sequence>
<accession>A0ABT5ERT7</accession>
<organism evidence="2 3">
    <name type="scientific">Polyangium mundeleinium</name>
    <dbReference type="NCBI Taxonomy" id="2995306"/>
    <lineage>
        <taxon>Bacteria</taxon>
        <taxon>Pseudomonadati</taxon>
        <taxon>Myxococcota</taxon>
        <taxon>Polyangia</taxon>
        <taxon>Polyangiales</taxon>
        <taxon>Polyangiaceae</taxon>
        <taxon>Polyangium</taxon>
    </lineage>
</organism>
<evidence type="ECO:0000256" key="1">
    <source>
        <dbReference type="SAM" id="SignalP"/>
    </source>
</evidence>
<dbReference type="EMBL" id="JAQNDO010000001">
    <property type="protein sequence ID" value="MDC0744530.1"/>
    <property type="molecule type" value="Genomic_DNA"/>
</dbReference>
<keyword evidence="1" id="KW-0732">Signal</keyword>
<feature type="signal peptide" evidence="1">
    <location>
        <begin position="1"/>
        <end position="20"/>
    </location>
</feature>
<protein>
    <submittedName>
        <fullName evidence="2">Uncharacterized protein</fullName>
    </submittedName>
</protein>
<name>A0ABT5ERT7_9BACT</name>
<proteinExistence type="predicted"/>
<evidence type="ECO:0000313" key="2">
    <source>
        <dbReference type="EMBL" id="MDC0744530.1"/>
    </source>
</evidence>
<dbReference type="PROSITE" id="PS51257">
    <property type="entry name" value="PROKAR_LIPOPROTEIN"/>
    <property type="match status" value="1"/>
</dbReference>
<keyword evidence="3" id="KW-1185">Reference proteome</keyword>
<gene>
    <name evidence="2" type="ORF">POL67_24570</name>
</gene>